<dbReference type="InterPro" id="IPR001264">
    <property type="entry name" value="Glyco_trans_51"/>
</dbReference>
<evidence type="ECO:0000256" key="3">
    <source>
        <dbReference type="ARBA" id="ARBA00022676"/>
    </source>
</evidence>
<comment type="catalytic activity">
    <reaction evidence="7">
        <text>Preferential cleavage: (Ac)2-L-Lys-D-Ala-|-D-Ala. Also transpeptidation of peptidyl-alanyl moieties that are N-acyl substituents of D-alanine.</text>
        <dbReference type="EC" id="3.4.16.4"/>
    </reaction>
</comment>
<organism evidence="12 13">
    <name type="scientific">Corynebacterium guangdongense</name>
    <dbReference type="NCBI Taxonomy" id="1783348"/>
    <lineage>
        <taxon>Bacteria</taxon>
        <taxon>Bacillati</taxon>
        <taxon>Actinomycetota</taxon>
        <taxon>Actinomycetes</taxon>
        <taxon>Mycobacteriales</taxon>
        <taxon>Corynebacteriaceae</taxon>
        <taxon>Corynebacterium</taxon>
    </lineage>
</organism>
<evidence type="ECO:0000313" key="13">
    <source>
        <dbReference type="Proteomes" id="UP001180840"/>
    </source>
</evidence>
<dbReference type="SUPFAM" id="SSF53955">
    <property type="entry name" value="Lysozyme-like"/>
    <property type="match status" value="1"/>
</dbReference>
<dbReference type="InterPro" id="IPR036950">
    <property type="entry name" value="PBP_transglycosylase"/>
</dbReference>
<dbReference type="SUPFAM" id="SSF56601">
    <property type="entry name" value="beta-lactamase/transpeptidase-like"/>
    <property type="match status" value="1"/>
</dbReference>
<dbReference type="PANTHER" id="PTHR32282">
    <property type="entry name" value="BINDING PROTEIN TRANSPEPTIDASE, PUTATIVE-RELATED"/>
    <property type="match status" value="1"/>
</dbReference>
<comment type="caution">
    <text evidence="12">The sequence shown here is derived from an EMBL/GenBank/DDBJ whole genome shotgun (WGS) entry which is preliminary data.</text>
</comment>
<dbReference type="Pfam" id="PF00905">
    <property type="entry name" value="Transpeptidase"/>
    <property type="match status" value="1"/>
</dbReference>
<feature type="domain" description="Penicillin-binding protein transpeptidase" evidence="10">
    <location>
        <begin position="324"/>
        <end position="576"/>
    </location>
</feature>
<feature type="compositionally biased region" description="Low complexity" evidence="9">
    <location>
        <begin position="657"/>
        <end position="673"/>
    </location>
</feature>
<keyword evidence="13" id="KW-1185">Reference proteome</keyword>
<accession>A0ABU2A009</accession>
<dbReference type="Pfam" id="PF00912">
    <property type="entry name" value="Transgly"/>
    <property type="match status" value="1"/>
</dbReference>
<evidence type="ECO:0000256" key="5">
    <source>
        <dbReference type="ARBA" id="ARBA00022801"/>
    </source>
</evidence>
<dbReference type="Proteomes" id="UP001180840">
    <property type="component" value="Unassembled WGS sequence"/>
</dbReference>
<evidence type="ECO:0000256" key="1">
    <source>
        <dbReference type="ARBA" id="ARBA00022645"/>
    </source>
</evidence>
<feature type="compositionally biased region" description="Pro residues" evidence="9">
    <location>
        <begin position="674"/>
        <end position="705"/>
    </location>
</feature>
<evidence type="ECO:0000256" key="6">
    <source>
        <dbReference type="ARBA" id="ARBA00023268"/>
    </source>
</evidence>
<dbReference type="RefSeq" id="WP_290196310.1">
    <property type="nucleotide sequence ID" value="NZ_CP047654.1"/>
</dbReference>
<dbReference type="InterPro" id="IPR023346">
    <property type="entry name" value="Lysozyme-like_dom_sf"/>
</dbReference>
<dbReference type="Gene3D" id="3.40.710.10">
    <property type="entry name" value="DD-peptidase/beta-lactamase superfamily"/>
    <property type="match status" value="1"/>
</dbReference>
<dbReference type="PANTHER" id="PTHR32282:SF34">
    <property type="entry name" value="PENICILLIN-BINDING PROTEIN 1A"/>
    <property type="match status" value="1"/>
</dbReference>
<keyword evidence="5" id="KW-0378">Hydrolase</keyword>
<keyword evidence="2" id="KW-0645">Protease</keyword>
<keyword evidence="1 12" id="KW-0121">Carboxypeptidase</keyword>
<evidence type="ECO:0000256" key="4">
    <source>
        <dbReference type="ARBA" id="ARBA00022679"/>
    </source>
</evidence>
<keyword evidence="6" id="KW-0511">Multifunctional enzyme</keyword>
<evidence type="ECO:0000256" key="8">
    <source>
        <dbReference type="ARBA" id="ARBA00049902"/>
    </source>
</evidence>
<comment type="catalytic activity">
    <reaction evidence="8">
        <text>[GlcNAc-(1-&gt;4)-Mur2Ac(oyl-L-Ala-gamma-D-Glu-L-Lys-D-Ala-D-Ala)](n)-di-trans,octa-cis-undecaprenyl diphosphate + beta-D-GlcNAc-(1-&gt;4)-Mur2Ac(oyl-L-Ala-gamma-D-Glu-L-Lys-D-Ala-D-Ala)-di-trans,octa-cis-undecaprenyl diphosphate = [GlcNAc-(1-&gt;4)-Mur2Ac(oyl-L-Ala-gamma-D-Glu-L-Lys-D-Ala-D-Ala)](n+1)-di-trans,octa-cis-undecaprenyl diphosphate + di-trans,octa-cis-undecaprenyl diphosphate + H(+)</text>
        <dbReference type="Rhea" id="RHEA:23708"/>
        <dbReference type="Rhea" id="RHEA-COMP:9602"/>
        <dbReference type="Rhea" id="RHEA-COMP:9603"/>
        <dbReference type="ChEBI" id="CHEBI:15378"/>
        <dbReference type="ChEBI" id="CHEBI:58405"/>
        <dbReference type="ChEBI" id="CHEBI:60033"/>
        <dbReference type="ChEBI" id="CHEBI:78435"/>
        <dbReference type="EC" id="2.4.99.28"/>
    </reaction>
</comment>
<dbReference type="GO" id="GO:0004180">
    <property type="term" value="F:carboxypeptidase activity"/>
    <property type="evidence" value="ECO:0007669"/>
    <property type="project" value="UniProtKB-KW"/>
</dbReference>
<dbReference type="InterPro" id="IPR012338">
    <property type="entry name" value="Beta-lactam/transpept-like"/>
</dbReference>
<gene>
    <name evidence="12" type="ORF">J2S39_002207</name>
</gene>
<evidence type="ECO:0000256" key="9">
    <source>
        <dbReference type="SAM" id="MobiDB-lite"/>
    </source>
</evidence>
<protein>
    <submittedName>
        <fullName evidence="12">Membrane peptidoglycan carboxypeptidase</fullName>
    </submittedName>
</protein>
<dbReference type="InterPro" id="IPR050396">
    <property type="entry name" value="Glycosyltr_51/Transpeptidase"/>
</dbReference>
<dbReference type="InterPro" id="IPR001460">
    <property type="entry name" value="PCN-bd_Tpept"/>
</dbReference>
<evidence type="ECO:0000256" key="7">
    <source>
        <dbReference type="ARBA" id="ARBA00034000"/>
    </source>
</evidence>
<proteinExistence type="predicted"/>
<feature type="region of interest" description="Disordered" evidence="9">
    <location>
        <begin position="657"/>
        <end position="721"/>
    </location>
</feature>
<sequence length="721" mass="76180">MSIWSVVGAAAAVVIAIPVIAFFFGYVRVDIPEPQELTTAQVSSIYATDSETELARIVPPEGNRTTVPLEVIPDHVQNAVLAAEDREFWTNPGFSFSGFARAAVGVVTGNDAAGGGSTITQQYVKNTLVGNERSIERKWKEMVYSVKMTNQWDKETILEAYLNTVYFGRNAYGIEAAANAYFNKPAAELTPAEGAVLAATIQLPSQLDPWSNPEGAEARWNYVLDGMLETGAITQEQRDSAQFPQTRDPAEYSAYTEARGTNGHIKNHVMAELAALGISEEDVTTRGLQITTTIDMKAQNATLDAVYDGLSTLQDDAAAGVASVEPGTGAIRAYYGGEDAAGWDYANAALQTGSVFKIFGLAAALQQGIPLSAQYSSAPVTLPGNIPVTNVTGSCGTCSIEHALLRSYNTSFIRLQDDLYDGTQDTADMAHALGVARSLPGIPETLTENGDQPYEGIILGQYQSRAIDLAVALATVANGGVYQPTHWVERVETANGDVLYQWEQGEGERRVSKQVADNLLSAMEPIAAWSGGKGLAGGRPSASKTGTAQFGDTGANKDAWMLGATPQLSTAVWVGTADNTSAIYNEWGGNMYGSGTPTDIWKSMMDTSHEGLEVIDFPTPEPIQFGLNGYTGGSSYSDYVYDPYYAPPAPVVTNVAPAPAPSSAESADVAPAPQEAPPAEAPAPTPAPAPEEAPAPPANPDPGPPIDIELPPEIADLLPTG</sequence>
<reference evidence="12" key="1">
    <citation type="submission" date="2023-07" db="EMBL/GenBank/DDBJ databases">
        <title>Sequencing the genomes of 1000 actinobacteria strains.</title>
        <authorList>
            <person name="Klenk H.-P."/>
        </authorList>
    </citation>
    <scope>NUCLEOTIDE SEQUENCE</scope>
    <source>
        <strain evidence="12">DSM 107476</strain>
    </source>
</reference>
<dbReference type="Gene3D" id="1.10.3810.10">
    <property type="entry name" value="Biosynthetic peptidoglycan transglycosylase-like"/>
    <property type="match status" value="1"/>
</dbReference>
<feature type="domain" description="Glycosyl transferase family 51" evidence="11">
    <location>
        <begin position="55"/>
        <end position="227"/>
    </location>
</feature>
<evidence type="ECO:0000256" key="2">
    <source>
        <dbReference type="ARBA" id="ARBA00022670"/>
    </source>
</evidence>
<keyword evidence="3" id="KW-0328">Glycosyltransferase</keyword>
<dbReference type="EMBL" id="JAVDXZ010000001">
    <property type="protein sequence ID" value="MDR7330531.1"/>
    <property type="molecule type" value="Genomic_DNA"/>
</dbReference>
<keyword evidence="4" id="KW-0808">Transferase</keyword>
<evidence type="ECO:0000259" key="10">
    <source>
        <dbReference type="Pfam" id="PF00905"/>
    </source>
</evidence>
<evidence type="ECO:0000259" key="11">
    <source>
        <dbReference type="Pfam" id="PF00912"/>
    </source>
</evidence>
<name>A0ABU2A009_9CORY</name>
<evidence type="ECO:0000313" key="12">
    <source>
        <dbReference type="EMBL" id="MDR7330531.1"/>
    </source>
</evidence>